<reference evidence="2 3" key="1">
    <citation type="submission" date="2013-09" db="EMBL/GenBank/DDBJ databases">
        <title>Corchorus capsularis genome sequencing.</title>
        <authorList>
            <person name="Alam M."/>
            <person name="Haque M.S."/>
            <person name="Islam M.S."/>
            <person name="Emdad E.M."/>
            <person name="Islam M.M."/>
            <person name="Ahmed B."/>
            <person name="Halim A."/>
            <person name="Hossen Q.M.M."/>
            <person name="Hossain M.Z."/>
            <person name="Ahmed R."/>
            <person name="Khan M.M."/>
            <person name="Islam R."/>
            <person name="Rashid M.M."/>
            <person name="Khan S.A."/>
            <person name="Rahman M.S."/>
            <person name="Alam M."/>
        </authorList>
    </citation>
    <scope>NUCLEOTIDE SEQUENCE [LARGE SCALE GENOMIC DNA]</scope>
    <source>
        <strain evidence="3">cv. CVL-1</strain>
        <tissue evidence="2">Whole seedling</tissue>
    </source>
</reference>
<feature type="compositionally biased region" description="Polar residues" evidence="1">
    <location>
        <begin position="8"/>
        <end position="18"/>
    </location>
</feature>
<accession>A0A1R3IWG5</accession>
<proteinExistence type="predicted"/>
<dbReference type="Proteomes" id="UP000188268">
    <property type="component" value="Unassembled WGS sequence"/>
</dbReference>
<evidence type="ECO:0000256" key="1">
    <source>
        <dbReference type="SAM" id="MobiDB-lite"/>
    </source>
</evidence>
<feature type="region of interest" description="Disordered" evidence="1">
    <location>
        <begin position="1"/>
        <end position="32"/>
    </location>
</feature>
<dbReference type="EMBL" id="AWWV01009373">
    <property type="protein sequence ID" value="OMO86903.1"/>
    <property type="molecule type" value="Genomic_DNA"/>
</dbReference>
<organism evidence="2 3">
    <name type="scientific">Corchorus capsularis</name>
    <name type="common">Jute</name>
    <dbReference type="NCBI Taxonomy" id="210143"/>
    <lineage>
        <taxon>Eukaryota</taxon>
        <taxon>Viridiplantae</taxon>
        <taxon>Streptophyta</taxon>
        <taxon>Embryophyta</taxon>
        <taxon>Tracheophyta</taxon>
        <taxon>Spermatophyta</taxon>
        <taxon>Magnoliopsida</taxon>
        <taxon>eudicotyledons</taxon>
        <taxon>Gunneridae</taxon>
        <taxon>Pentapetalae</taxon>
        <taxon>rosids</taxon>
        <taxon>malvids</taxon>
        <taxon>Malvales</taxon>
        <taxon>Malvaceae</taxon>
        <taxon>Grewioideae</taxon>
        <taxon>Apeibeae</taxon>
        <taxon>Corchorus</taxon>
    </lineage>
</organism>
<name>A0A1R3IWG5_COCAP</name>
<evidence type="ECO:0000313" key="2">
    <source>
        <dbReference type="EMBL" id="OMO86903.1"/>
    </source>
</evidence>
<protein>
    <submittedName>
        <fullName evidence="2">Uncharacterized protein</fullName>
    </submittedName>
</protein>
<comment type="caution">
    <text evidence="2">The sequence shown here is derived from an EMBL/GenBank/DDBJ whole genome shotgun (WGS) entry which is preliminary data.</text>
</comment>
<evidence type="ECO:0000313" key="3">
    <source>
        <dbReference type="Proteomes" id="UP000188268"/>
    </source>
</evidence>
<keyword evidence="3" id="KW-1185">Reference proteome</keyword>
<sequence length="32" mass="3472">MESRLQKESQTTDSSRGGNVNGGKEITAQFSQ</sequence>
<dbReference type="Gramene" id="OMO86903">
    <property type="protein sequence ID" value="OMO86903"/>
    <property type="gene ID" value="CCACVL1_09402"/>
</dbReference>
<gene>
    <name evidence="2" type="ORF">CCACVL1_09402</name>
</gene>
<dbReference type="AlphaFoldDB" id="A0A1R3IWG5"/>